<keyword evidence="6" id="KW-1185">Reference proteome</keyword>
<dbReference type="SUPFAM" id="SSF56214">
    <property type="entry name" value="4'-phosphopantetheinyl transferase"/>
    <property type="match status" value="2"/>
</dbReference>
<keyword evidence="2 5" id="KW-0808">Transferase</keyword>
<dbReference type="RefSeq" id="WP_049898350.1">
    <property type="nucleotide sequence ID" value="NZ_CABLBR010000029.1"/>
</dbReference>
<sequence>MIYLFDELQTFTETVRHEAYRLLPEQRLEKIGNYRFERDRDLGMITYLLLRYALREEYAIDEAVTFVCGPHGKPYLKEYPEIHFNFSHCREGALCAVSSSPVGVDIQEIETSYEKVMRRSMSGPEIRVISESPMPDTAFTTFWVLKECYIKYRGTGLSEELRTLDFSQAVGNRRFRDCFCYHDHTPRYCYSYCSGTSGAPKVRRLSAGQLLL</sequence>
<dbReference type="PANTHER" id="PTHR12215:SF10">
    <property type="entry name" value="L-AMINOADIPATE-SEMIALDEHYDE DEHYDROGENASE-PHOSPHOPANTETHEINYL TRANSFERASE"/>
    <property type="match status" value="1"/>
</dbReference>
<organism evidence="5 6">
    <name type="scientific">Ruminococcus gauvreauii</name>
    <dbReference type="NCBI Taxonomy" id="438033"/>
    <lineage>
        <taxon>Bacteria</taxon>
        <taxon>Bacillati</taxon>
        <taxon>Bacillota</taxon>
        <taxon>Clostridia</taxon>
        <taxon>Eubacteriales</taxon>
        <taxon>Oscillospiraceae</taxon>
        <taxon>Ruminococcus</taxon>
    </lineage>
</organism>
<name>A0ABY5VHJ1_9FIRM</name>
<feature type="domain" description="4'-phosphopantetheinyl transferase N-terminal" evidence="4">
    <location>
        <begin position="18"/>
        <end position="99"/>
    </location>
</feature>
<dbReference type="Pfam" id="PF22624">
    <property type="entry name" value="AASDHPPT_N"/>
    <property type="match status" value="1"/>
</dbReference>
<comment type="similarity">
    <text evidence="1">Belongs to the P-Pant transferase superfamily. Gsp/Sfp/HetI/AcpT family.</text>
</comment>
<dbReference type="EMBL" id="CP102290">
    <property type="protein sequence ID" value="UWP60070.1"/>
    <property type="molecule type" value="Genomic_DNA"/>
</dbReference>
<dbReference type="GO" id="GO:0016740">
    <property type="term" value="F:transferase activity"/>
    <property type="evidence" value="ECO:0007669"/>
    <property type="project" value="UniProtKB-KW"/>
</dbReference>
<dbReference type="InterPro" id="IPR055066">
    <property type="entry name" value="AASDHPPT_N"/>
</dbReference>
<dbReference type="Gene3D" id="3.90.470.20">
    <property type="entry name" value="4'-phosphopantetheinyl transferase domain"/>
    <property type="match status" value="2"/>
</dbReference>
<evidence type="ECO:0000313" key="5">
    <source>
        <dbReference type="EMBL" id="UWP60070.1"/>
    </source>
</evidence>
<proteinExistence type="inferred from homology"/>
<dbReference type="InterPro" id="IPR037143">
    <property type="entry name" value="4-PPantetheinyl_Trfase_dom_sf"/>
</dbReference>
<protein>
    <submittedName>
        <fullName evidence="5">4'-phosphopantetheinyl transferase superfamily protein</fullName>
    </submittedName>
</protein>
<dbReference type="Pfam" id="PF01648">
    <property type="entry name" value="ACPS"/>
    <property type="match status" value="1"/>
</dbReference>
<evidence type="ECO:0000256" key="2">
    <source>
        <dbReference type="ARBA" id="ARBA00022679"/>
    </source>
</evidence>
<evidence type="ECO:0000256" key="1">
    <source>
        <dbReference type="ARBA" id="ARBA00010990"/>
    </source>
</evidence>
<evidence type="ECO:0000313" key="6">
    <source>
        <dbReference type="Proteomes" id="UP001060164"/>
    </source>
</evidence>
<dbReference type="InterPro" id="IPR008278">
    <property type="entry name" value="4-PPantetheinyl_Trfase_dom"/>
</dbReference>
<reference evidence="5" key="1">
    <citation type="journal article" date="2022" name="Cell">
        <title>Design, construction, and in vivo augmentation of a complex gut microbiome.</title>
        <authorList>
            <person name="Cheng A.G."/>
            <person name="Ho P.Y."/>
            <person name="Aranda-Diaz A."/>
            <person name="Jain S."/>
            <person name="Yu F.B."/>
            <person name="Meng X."/>
            <person name="Wang M."/>
            <person name="Iakiviak M."/>
            <person name="Nagashima K."/>
            <person name="Zhao A."/>
            <person name="Murugkar P."/>
            <person name="Patil A."/>
            <person name="Atabakhsh K."/>
            <person name="Weakley A."/>
            <person name="Yan J."/>
            <person name="Brumbaugh A.R."/>
            <person name="Higginbottom S."/>
            <person name="Dimas A."/>
            <person name="Shiver A.L."/>
            <person name="Deutschbauer A."/>
            <person name="Neff N."/>
            <person name="Sonnenburg J.L."/>
            <person name="Huang K.C."/>
            <person name="Fischbach M.A."/>
        </authorList>
    </citation>
    <scope>NUCLEOTIDE SEQUENCE</scope>
    <source>
        <strain evidence="5">DSM 19829</strain>
    </source>
</reference>
<dbReference type="PANTHER" id="PTHR12215">
    <property type="entry name" value="PHOSPHOPANTETHEINE TRANSFERASE"/>
    <property type="match status" value="1"/>
</dbReference>
<accession>A0ABY5VHJ1</accession>
<dbReference type="Proteomes" id="UP001060164">
    <property type="component" value="Chromosome"/>
</dbReference>
<feature type="domain" description="4'-phosphopantetheinyl transferase" evidence="3">
    <location>
        <begin position="101"/>
        <end position="191"/>
    </location>
</feature>
<gene>
    <name evidence="5" type="ORF">NQ502_03150</name>
</gene>
<dbReference type="InterPro" id="IPR050559">
    <property type="entry name" value="P-Pant_transferase_sf"/>
</dbReference>
<evidence type="ECO:0000259" key="3">
    <source>
        <dbReference type="Pfam" id="PF01648"/>
    </source>
</evidence>
<evidence type="ECO:0000259" key="4">
    <source>
        <dbReference type="Pfam" id="PF22624"/>
    </source>
</evidence>